<evidence type="ECO:0000259" key="9">
    <source>
        <dbReference type="PROSITE" id="PS50924"/>
    </source>
</evidence>
<dbReference type="PROSITE" id="PS50887">
    <property type="entry name" value="GGDEF"/>
    <property type="match status" value="1"/>
</dbReference>
<dbReference type="InterPro" id="IPR005330">
    <property type="entry name" value="MHYT_dom"/>
</dbReference>
<dbReference type="InterPro" id="IPR029787">
    <property type="entry name" value="Nucleotide_cyclase"/>
</dbReference>
<dbReference type="GO" id="GO:0071111">
    <property type="term" value="F:cyclic-guanylate-specific phosphodiesterase activity"/>
    <property type="evidence" value="ECO:0007669"/>
    <property type="project" value="UniProtKB-EC"/>
</dbReference>
<dbReference type="SUPFAM" id="SSF141868">
    <property type="entry name" value="EAL domain-like"/>
    <property type="match status" value="1"/>
</dbReference>
<evidence type="ECO:0000256" key="4">
    <source>
        <dbReference type="ARBA" id="ARBA00022636"/>
    </source>
</evidence>
<dbReference type="SMART" id="SM00052">
    <property type="entry name" value="EAL"/>
    <property type="match status" value="1"/>
</dbReference>
<evidence type="ECO:0000256" key="2">
    <source>
        <dbReference type="ARBA" id="ARBA00004533"/>
    </source>
</evidence>
<dbReference type="PROSITE" id="PS50924">
    <property type="entry name" value="MHYT"/>
    <property type="match status" value="1"/>
</dbReference>
<evidence type="ECO:0000256" key="6">
    <source>
        <dbReference type="PROSITE-ProRule" id="PRU00244"/>
    </source>
</evidence>
<dbReference type="FunFam" id="3.30.70.270:FF:000001">
    <property type="entry name" value="Diguanylate cyclase domain protein"/>
    <property type="match status" value="1"/>
</dbReference>
<dbReference type="Pfam" id="PF00563">
    <property type="entry name" value="EAL"/>
    <property type="match status" value="1"/>
</dbReference>
<feature type="domain" description="EAL" evidence="7">
    <location>
        <begin position="434"/>
        <end position="688"/>
    </location>
</feature>
<dbReference type="GO" id="GO:0005886">
    <property type="term" value="C:plasma membrane"/>
    <property type="evidence" value="ECO:0007669"/>
    <property type="project" value="UniProtKB-SubCell"/>
</dbReference>
<feature type="domain" description="MHYT" evidence="9">
    <location>
        <begin position="6"/>
        <end position="199"/>
    </location>
</feature>
<dbReference type="PROSITE" id="PS50883">
    <property type="entry name" value="EAL"/>
    <property type="match status" value="1"/>
</dbReference>
<proteinExistence type="predicted"/>
<feature type="transmembrane region" description="Helical" evidence="6">
    <location>
        <begin position="78"/>
        <end position="97"/>
    </location>
</feature>
<dbReference type="AlphaFoldDB" id="A0A2L0RY08"/>
<keyword evidence="10" id="KW-0808">Transferase</keyword>
<dbReference type="InterPro" id="IPR052155">
    <property type="entry name" value="Biofilm_reg_signaling"/>
</dbReference>
<keyword evidence="6" id="KW-1133">Transmembrane helix</keyword>
<dbReference type="EC" id="3.1.4.52" evidence="3"/>
<sequence>MLTGSYTTSLVVMSLCVAILASYTALDLAGRIATAKGRTVYLWITGGAVAMGVGVWSMHFIGMLALRLPFEMGFDLDITALSLLIAVLSSGFALWLVSQPRLPAWQLAFGALVMGAGIASMHYTGMAAMRMTPGIDYDPALFGASLLIAVVASGAALWIAFNLRRNTPYVRLARGGAAVVMGVAIVGMHYTGMAAARFADDSFCAAAQTGLSGNGLDNLVLVTSLAVLVIALLTSLLDARLQARTAVLADSLTLANQELTHLALHDMLTGLPNRTLLSDRIQQGIQAVKEQGGCFALMFIDLDGFKPVNDAFGHHMGDQLLREVGLRLREDLRSQDTLARIGGDEFVLMVHLTQPDDAVGLAERQVSLVNRAFTVAEHELKISASIGIAMFPGNGTNPQELLMNADAAMYHAKGMGKNGYRFFDVSMNTNARKQLQLLQDLRNALDNAQFRLYYQPKFDAISGVAVGAEALLRWEHPQQGLLLPATFIELAEKTGLIIPVGEWVLDEACRQMSLWFAQGYESWRIAVNLSALQFCHPGLVASVAAALERHQLPANRLTLEITETTAMSDAGASMTVLQQLSDMGVDLSIDDFGTGYSSLMYLKRLPANELKIDRGFVRDLEHDSDDAAIVSAIVALGQALGLRIVAEGVETDAQQRFLTRLGCNSLQGYLLGHPLPADVFMTDIQRARDASAPDKSRG</sequence>
<feature type="domain" description="GGDEF" evidence="8">
    <location>
        <begin position="293"/>
        <end position="425"/>
    </location>
</feature>
<dbReference type="SUPFAM" id="SSF55073">
    <property type="entry name" value="Nucleotide cyclase"/>
    <property type="match status" value="1"/>
</dbReference>
<feature type="transmembrane region" description="Helical" evidence="6">
    <location>
        <begin position="40"/>
        <end position="66"/>
    </location>
</feature>
<evidence type="ECO:0000256" key="1">
    <source>
        <dbReference type="ARBA" id="ARBA00001946"/>
    </source>
</evidence>
<protein>
    <recommendedName>
        <fullName evidence="3">cyclic-guanylate-specific phosphodiesterase</fullName>
        <ecNumber evidence="3">3.1.4.52</ecNumber>
    </recommendedName>
</protein>
<evidence type="ECO:0000313" key="10">
    <source>
        <dbReference type="EMBL" id="AUZ46634.1"/>
    </source>
</evidence>
<comment type="subcellular location">
    <subcellularLocation>
        <location evidence="2">Cell inner membrane</location>
    </subcellularLocation>
</comment>
<dbReference type="Pfam" id="PF00990">
    <property type="entry name" value="GGDEF"/>
    <property type="match status" value="1"/>
</dbReference>
<dbReference type="InterPro" id="IPR043128">
    <property type="entry name" value="Rev_trsase/Diguanyl_cyclase"/>
</dbReference>
<dbReference type="KEGG" id="poi:BOP93_13865"/>
<dbReference type="GO" id="GO:0071732">
    <property type="term" value="P:cellular response to nitric oxide"/>
    <property type="evidence" value="ECO:0007669"/>
    <property type="project" value="UniProtKB-ARBA"/>
</dbReference>
<evidence type="ECO:0000256" key="3">
    <source>
        <dbReference type="ARBA" id="ARBA00012282"/>
    </source>
</evidence>
<evidence type="ECO:0000259" key="7">
    <source>
        <dbReference type="PROSITE" id="PS50883"/>
    </source>
</evidence>
<dbReference type="EMBL" id="CP018049">
    <property type="protein sequence ID" value="AUZ46634.1"/>
    <property type="molecule type" value="Genomic_DNA"/>
</dbReference>
<feature type="transmembrane region" description="Helical" evidence="6">
    <location>
        <begin position="175"/>
        <end position="199"/>
    </location>
</feature>
<dbReference type="CDD" id="cd01949">
    <property type="entry name" value="GGDEF"/>
    <property type="match status" value="1"/>
</dbReference>
<dbReference type="FunFam" id="3.20.20.450:FF:000001">
    <property type="entry name" value="Cyclic di-GMP phosphodiesterase yahA"/>
    <property type="match status" value="1"/>
</dbReference>
<keyword evidence="6" id="KW-0812">Transmembrane</keyword>
<keyword evidence="10" id="KW-0418">Kinase</keyword>
<dbReference type="NCBIfam" id="TIGR00254">
    <property type="entry name" value="GGDEF"/>
    <property type="match status" value="1"/>
</dbReference>
<dbReference type="InterPro" id="IPR035919">
    <property type="entry name" value="EAL_sf"/>
</dbReference>
<dbReference type="CDD" id="cd01948">
    <property type="entry name" value="EAL"/>
    <property type="match status" value="1"/>
</dbReference>
<feature type="transmembrane region" description="Helical" evidence="6">
    <location>
        <begin position="219"/>
        <end position="237"/>
    </location>
</feature>
<feature type="transmembrane region" description="Helical" evidence="6">
    <location>
        <begin position="141"/>
        <end position="163"/>
    </location>
</feature>
<dbReference type="SMART" id="SM00267">
    <property type="entry name" value="GGDEF"/>
    <property type="match status" value="1"/>
</dbReference>
<dbReference type="GO" id="GO:0016301">
    <property type="term" value="F:kinase activity"/>
    <property type="evidence" value="ECO:0007669"/>
    <property type="project" value="UniProtKB-KW"/>
</dbReference>
<dbReference type="PANTHER" id="PTHR44757">
    <property type="entry name" value="DIGUANYLATE CYCLASE DGCP"/>
    <property type="match status" value="1"/>
</dbReference>
<dbReference type="Gene3D" id="3.20.20.450">
    <property type="entry name" value="EAL domain"/>
    <property type="match status" value="1"/>
</dbReference>
<dbReference type="PANTHER" id="PTHR44757:SF2">
    <property type="entry name" value="BIOFILM ARCHITECTURE MAINTENANCE PROTEIN MBAA"/>
    <property type="match status" value="1"/>
</dbReference>
<evidence type="ECO:0000256" key="5">
    <source>
        <dbReference type="ARBA" id="ARBA00051114"/>
    </source>
</evidence>
<name>A0A2L0RY08_9PSED</name>
<dbReference type="Gene3D" id="3.30.70.270">
    <property type="match status" value="1"/>
</dbReference>
<comment type="catalytic activity">
    <reaction evidence="5">
        <text>3',3'-c-di-GMP + H2O = 5'-phosphoguanylyl(3'-&gt;5')guanosine + H(+)</text>
        <dbReference type="Rhea" id="RHEA:24902"/>
        <dbReference type="ChEBI" id="CHEBI:15377"/>
        <dbReference type="ChEBI" id="CHEBI:15378"/>
        <dbReference type="ChEBI" id="CHEBI:58754"/>
        <dbReference type="ChEBI" id="CHEBI:58805"/>
        <dbReference type="EC" id="3.1.4.52"/>
    </reaction>
    <physiologicalReaction direction="left-to-right" evidence="5">
        <dbReference type="Rhea" id="RHEA:24903"/>
    </physiologicalReaction>
</comment>
<keyword evidence="4" id="KW-0973">c-di-GMP</keyword>
<accession>A0A2L0RY08</accession>
<dbReference type="Pfam" id="PF03707">
    <property type="entry name" value="MHYT"/>
    <property type="match status" value="3"/>
</dbReference>
<keyword evidence="6" id="KW-0472">Membrane</keyword>
<dbReference type="Proteomes" id="UP000239888">
    <property type="component" value="Chromosome"/>
</dbReference>
<dbReference type="InterPro" id="IPR001633">
    <property type="entry name" value="EAL_dom"/>
</dbReference>
<dbReference type="RefSeq" id="WP_104503154.1">
    <property type="nucleotide sequence ID" value="NZ_CP018049.1"/>
</dbReference>
<organism evidence="10 11">
    <name type="scientific">Pseudomonas orientalis</name>
    <dbReference type="NCBI Taxonomy" id="76758"/>
    <lineage>
        <taxon>Bacteria</taxon>
        <taxon>Pseudomonadati</taxon>
        <taxon>Pseudomonadota</taxon>
        <taxon>Gammaproteobacteria</taxon>
        <taxon>Pseudomonadales</taxon>
        <taxon>Pseudomonadaceae</taxon>
        <taxon>Pseudomonas</taxon>
    </lineage>
</organism>
<feature type="transmembrane region" description="Helical" evidence="6">
    <location>
        <begin position="6"/>
        <end position="28"/>
    </location>
</feature>
<evidence type="ECO:0000259" key="8">
    <source>
        <dbReference type="PROSITE" id="PS50887"/>
    </source>
</evidence>
<dbReference type="InterPro" id="IPR000160">
    <property type="entry name" value="GGDEF_dom"/>
</dbReference>
<reference evidence="10 11" key="1">
    <citation type="journal article" date="2018" name="Front. Microbiol.">
        <title>Pseudomonas orientalis F9: A Potent Antagonist against Phytopathogens with Phytotoxic Effect in the Apple Flower.</title>
        <authorList>
            <person name="Zengerer V."/>
            <person name="Schmid M."/>
            <person name="Bieri M."/>
            <person name="Muller D.C."/>
            <person name="Remus-Emsermann M.N.P."/>
            <person name="Ahrens C.H."/>
            <person name="Pelludat C."/>
        </authorList>
    </citation>
    <scope>NUCLEOTIDE SEQUENCE [LARGE SCALE GENOMIC DNA]</scope>
    <source>
        <strain evidence="10 11">F9</strain>
    </source>
</reference>
<feature type="transmembrane region" description="Helical" evidence="6">
    <location>
        <begin position="104"/>
        <end position="121"/>
    </location>
</feature>
<evidence type="ECO:0000313" key="11">
    <source>
        <dbReference type="Proteomes" id="UP000239888"/>
    </source>
</evidence>
<gene>
    <name evidence="10" type="ORF">BOP93_13865</name>
</gene>
<comment type="cofactor">
    <cofactor evidence="1">
        <name>Mg(2+)</name>
        <dbReference type="ChEBI" id="CHEBI:18420"/>
    </cofactor>
</comment>